<evidence type="ECO:0000256" key="1">
    <source>
        <dbReference type="SAM" id="MobiDB-lite"/>
    </source>
</evidence>
<feature type="domain" description="DUF2726" evidence="3">
    <location>
        <begin position="46"/>
        <end position="154"/>
    </location>
</feature>
<gene>
    <name evidence="4" type="ORF">AACH10_24120</name>
</gene>
<dbReference type="InterPro" id="IPR024402">
    <property type="entry name" value="DUF2726"/>
</dbReference>
<comment type="caution">
    <text evidence="4">The sequence shown here is derived from an EMBL/GenBank/DDBJ whole genome shotgun (WGS) entry which is preliminary data.</text>
</comment>
<dbReference type="Proteomes" id="UP001365405">
    <property type="component" value="Unassembled WGS sequence"/>
</dbReference>
<keyword evidence="2" id="KW-1133">Transmembrane helix</keyword>
<accession>A0ABU9CNG7</accession>
<proteinExistence type="predicted"/>
<feature type="compositionally biased region" description="Gly residues" evidence="1">
    <location>
        <begin position="298"/>
        <end position="307"/>
    </location>
</feature>
<evidence type="ECO:0000313" key="5">
    <source>
        <dbReference type="Proteomes" id="UP001365405"/>
    </source>
</evidence>
<evidence type="ECO:0000259" key="3">
    <source>
        <dbReference type="Pfam" id="PF10881"/>
    </source>
</evidence>
<keyword evidence="2" id="KW-0812">Transmembrane</keyword>
<feature type="region of interest" description="Disordered" evidence="1">
    <location>
        <begin position="164"/>
        <end position="209"/>
    </location>
</feature>
<keyword evidence="2" id="KW-0472">Membrane</keyword>
<dbReference type="Pfam" id="PF10881">
    <property type="entry name" value="DUF2726"/>
    <property type="match status" value="1"/>
</dbReference>
<name>A0ABU9CNG7_9BURK</name>
<evidence type="ECO:0000256" key="2">
    <source>
        <dbReference type="SAM" id="Phobius"/>
    </source>
</evidence>
<evidence type="ECO:0000313" key="4">
    <source>
        <dbReference type="EMBL" id="MEK8053365.1"/>
    </source>
</evidence>
<reference evidence="4 5" key="1">
    <citation type="submission" date="2024-04" db="EMBL/GenBank/DDBJ databases">
        <title>Novel species of the genus Ideonella isolated from streams.</title>
        <authorList>
            <person name="Lu H."/>
        </authorList>
    </citation>
    <scope>NUCLEOTIDE SEQUENCE [LARGE SCALE GENOMIC DNA]</scope>
    <source>
        <strain evidence="4 5">DXS22W</strain>
    </source>
</reference>
<feature type="compositionally biased region" description="Low complexity" evidence="1">
    <location>
        <begin position="183"/>
        <end position="196"/>
    </location>
</feature>
<keyword evidence="5" id="KW-1185">Reference proteome</keyword>
<feature type="region of interest" description="Disordered" evidence="1">
    <location>
        <begin position="273"/>
        <end position="307"/>
    </location>
</feature>
<feature type="transmembrane region" description="Helical" evidence="2">
    <location>
        <begin position="6"/>
        <end position="23"/>
    </location>
</feature>
<protein>
    <submittedName>
        <fullName evidence="4">DUF2726 domain-containing protein</fullName>
    </submittedName>
</protein>
<sequence>MQSTLPWILAVIALTALLAVLVWRWRASRPAPGPAPLPVDWDLLPRPVFTPDERRMYRQLREALPHHVVLAKLPLVRFCQPADPDKVRYWYQLLGAIQVSFAVCSQQGRVLAAIDLHYDRGGPPARATRIKQSALGACRVRYLRCPADHLPSVAELQLLVPQSASANRGPQPASAPSSDEAGARAGAVGAANDVRATSGSRRRERTTLWQDSLPFTDSFFMPERRFEALGLGDSDPEDEQADVLAAALPPGALPAGEPAPPPLSLVAHNVHADAGPATDAGSPSGTAEGHGMHLATGTYGGGHAVGS</sequence>
<organism evidence="4 5">
    <name type="scientific">Pseudaquabacterium inlustre</name>
    <dbReference type="NCBI Taxonomy" id="2984192"/>
    <lineage>
        <taxon>Bacteria</taxon>
        <taxon>Pseudomonadati</taxon>
        <taxon>Pseudomonadota</taxon>
        <taxon>Betaproteobacteria</taxon>
        <taxon>Burkholderiales</taxon>
        <taxon>Sphaerotilaceae</taxon>
        <taxon>Pseudaquabacterium</taxon>
    </lineage>
</organism>
<dbReference type="RefSeq" id="WP_341413102.1">
    <property type="nucleotide sequence ID" value="NZ_JBBUTH010000011.1"/>
</dbReference>
<dbReference type="EMBL" id="JBBUTH010000011">
    <property type="protein sequence ID" value="MEK8053365.1"/>
    <property type="molecule type" value="Genomic_DNA"/>
</dbReference>